<sequence length="149" mass="16887">MKTIFATLLIALFSLTANAQTRLETAQQQAKENHELILLNFSGSDWCIPCIKLHKNIIDTETFQKLITEHVVVYLNADFPRNKKNQPTAAIKKENAALADKYNPNGAFPYTLLLDENGKILKTWDGLPSENAASFTSEIRTEYQKIFKN</sequence>
<dbReference type="Pfam" id="PF13098">
    <property type="entry name" value="Thioredoxin_2"/>
    <property type="match status" value="1"/>
</dbReference>
<evidence type="ECO:0000259" key="2">
    <source>
        <dbReference type="Pfam" id="PF13098"/>
    </source>
</evidence>
<dbReference type="Proteomes" id="UP000187261">
    <property type="component" value="Unassembled WGS sequence"/>
</dbReference>
<feature type="chain" id="PRO_5010580606" evidence="1">
    <location>
        <begin position="20"/>
        <end position="149"/>
    </location>
</feature>
<evidence type="ECO:0000256" key="1">
    <source>
        <dbReference type="SAM" id="SignalP"/>
    </source>
</evidence>
<proteinExistence type="predicted"/>
<reference evidence="4" key="1">
    <citation type="submission" date="2016-10" db="EMBL/GenBank/DDBJ databases">
        <authorList>
            <person name="Varghese N."/>
            <person name="Submissions S."/>
        </authorList>
    </citation>
    <scope>NUCLEOTIDE SEQUENCE [LARGE SCALE GENOMIC DNA]</scope>
    <source>
        <strain evidence="4">DSM 19482</strain>
    </source>
</reference>
<dbReference type="EMBL" id="FTPU01000045">
    <property type="protein sequence ID" value="SIT98205.1"/>
    <property type="molecule type" value="Genomic_DNA"/>
</dbReference>
<name>A0A1U7PXC1_9FLAO</name>
<organism evidence="3 4">
    <name type="scientific">Epilithonimonas bovis DSM 19482</name>
    <dbReference type="NCBI Taxonomy" id="1121284"/>
    <lineage>
        <taxon>Bacteria</taxon>
        <taxon>Pseudomonadati</taxon>
        <taxon>Bacteroidota</taxon>
        <taxon>Flavobacteriia</taxon>
        <taxon>Flavobacteriales</taxon>
        <taxon>Weeksellaceae</taxon>
        <taxon>Chryseobacterium group</taxon>
        <taxon>Epilithonimonas</taxon>
    </lineage>
</organism>
<evidence type="ECO:0000313" key="4">
    <source>
        <dbReference type="Proteomes" id="UP000187261"/>
    </source>
</evidence>
<gene>
    <name evidence="3" type="ORF">SAMN05660493_02943</name>
</gene>
<dbReference type="AlphaFoldDB" id="A0A1U7PXC1"/>
<dbReference type="InterPro" id="IPR012336">
    <property type="entry name" value="Thioredoxin-like_fold"/>
</dbReference>
<dbReference type="Gene3D" id="3.40.30.10">
    <property type="entry name" value="Glutaredoxin"/>
    <property type="match status" value="1"/>
</dbReference>
<feature type="domain" description="Thioredoxin-like fold" evidence="2">
    <location>
        <begin position="30"/>
        <end position="127"/>
    </location>
</feature>
<evidence type="ECO:0000313" key="3">
    <source>
        <dbReference type="EMBL" id="SIT98205.1"/>
    </source>
</evidence>
<feature type="signal peptide" evidence="1">
    <location>
        <begin position="1"/>
        <end position="19"/>
    </location>
</feature>
<keyword evidence="4" id="KW-1185">Reference proteome</keyword>
<protein>
    <submittedName>
        <fullName evidence="3">Thioredoxin-like</fullName>
    </submittedName>
</protein>
<dbReference type="InterPro" id="IPR036249">
    <property type="entry name" value="Thioredoxin-like_sf"/>
</dbReference>
<accession>A0A1U7PXC1</accession>
<dbReference type="SUPFAM" id="SSF52833">
    <property type="entry name" value="Thioredoxin-like"/>
    <property type="match status" value="1"/>
</dbReference>
<dbReference type="OrthoDB" id="981626at2"/>
<dbReference type="STRING" id="1121284.SAMN05660493_02943"/>
<dbReference type="RefSeq" id="WP_076784286.1">
    <property type="nucleotide sequence ID" value="NZ_FTPU01000045.1"/>
</dbReference>
<keyword evidence="1" id="KW-0732">Signal</keyword>